<sequence>MAANRALTLALETSSSRSSRFSSTITNVGVPQAPVFKPPLPPTFPTRLAQQSRPIEVQLPPLIAGALATAFAKAVAVDRAVDRLLANFTRRLWDELYYFHHQGSDAEHSRQVGLLFEGPVRQIVLVLNGPETAKCLLHLLAPGRSQRQSTWSSNARGVDLPLALQLLCSYSHREKPAQFPGRPPDDIARGLHTKMVTGNASVNLISEFRTMLSSPHHLQMHTAASAIWSILLVRYECQLFGPMDGIGDPDLVRIGSLPALTGTAGECVCTTVSDYVSSVWPQCGSNVLQCLEEAVSSASLSGNCEARSGIAVWDGADEHQPTCPGLGLIHMEVKEMEIRMSVSARIPALIQVFQQMSWTFAALSASPFPGMLSECAVDISNWTNDSNSAHVNCVLSHRPVAHDECPPWLREMRGATIASGFPIQGPPRQEVP</sequence>
<proteinExistence type="predicted"/>
<evidence type="ECO:0000313" key="2">
    <source>
        <dbReference type="Proteomes" id="UP000557566"/>
    </source>
</evidence>
<dbReference type="AlphaFoldDB" id="A0A8H4PK90"/>
<gene>
    <name evidence="1" type="ORF">G6O67_008029</name>
</gene>
<dbReference type="Proteomes" id="UP000557566">
    <property type="component" value="Unassembled WGS sequence"/>
</dbReference>
<evidence type="ECO:0000313" key="1">
    <source>
        <dbReference type="EMBL" id="KAF4504596.1"/>
    </source>
</evidence>
<keyword evidence="2" id="KW-1185">Reference proteome</keyword>
<dbReference type="EMBL" id="JAAVMX010000009">
    <property type="protein sequence ID" value="KAF4504596.1"/>
    <property type="molecule type" value="Genomic_DNA"/>
</dbReference>
<dbReference type="OrthoDB" id="1577640at2759"/>
<reference evidence="1 2" key="1">
    <citation type="journal article" date="2020" name="Genome Biol. Evol.">
        <title>A new high-quality draft genome assembly of the Chinese cordyceps Ophiocordyceps sinensis.</title>
        <authorList>
            <person name="Shu R."/>
            <person name="Zhang J."/>
            <person name="Meng Q."/>
            <person name="Zhang H."/>
            <person name="Zhou G."/>
            <person name="Li M."/>
            <person name="Wu P."/>
            <person name="Zhao Y."/>
            <person name="Chen C."/>
            <person name="Qin Q."/>
        </authorList>
    </citation>
    <scope>NUCLEOTIDE SEQUENCE [LARGE SCALE GENOMIC DNA]</scope>
    <source>
        <strain evidence="1 2">IOZ07</strain>
    </source>
</reference>
<organism evidence="1 2">
    <name type="scientific">Ophiocordyceps sinensis</name>
    <dbReference type="NCBI Taxonomy" id="72228"/>
    <lineage>
        <taxon>Eukaryota</taxon>
        <taxon>Fungi</taxon>
        <taxon>Dikarya</taxon>
        <taxon>Ascomycota</taxon>
        <taxon>Pezizomycotina</taxon>
        <taxon>Sordariomycetes</taxon>
        <taxon>Hypocreomycetidae</taxon>
        <taxon>Hypocreales</taxon>
        <taxon>Ophiocordycipitaceae</taxon>
        <taxon>Ophiocordyceps</taxon>
    </lineage>
</organism>
<protein>
    <submittedName>
        <fullName evidence="1">Uncharacterized protein</fullName>
    </submittedName>
</protein>
<accession>A0A8H4PK90</accession>
<comment type="caution">
    <text evidence="1">The sequence shown here is derived from an EMBL/GenBank/DDBJ whole genome shotgun (WGS) entry which is preliminary data.</text>
</comment>
<name>A0A8H4PK90_9HYPO</name>